<dbReference type="EMBL" id="CAJQZP010001641">
    <property type="protein sequence ID" value="CAG5057767.1"/>
    <property type="molecule type" value="Genomic_DNA"/>
</dbReference>
<dbReference type="GO" id="GO:0046872">
    <property type="term" value="F:metal ion binding"/>
    <property type="evidence" value="ECO:0007669"/>
    <property type="project" value="UniProtKB-KW"/>
</dbReference>
<evidence type="ECO:0000256" key="1">
    <source>
        <dbReference type="ARBA" id="ARBA00022617"/>
    </source>
</evidence>
<feature type="domain" description="Cytochrome b5 heme-binding" evidence="4">
    <location>
        <begin position="178"/>
        <end position="255"/>
    </location>
</feature>
<evidence type="ECO:0000256" key="3">
    <source>
        <dbReference type="ARBA" id="ARBA00023004"/>
    </source>
</evidence>
<dbReference type="InterPro" id="IPR001199">
    <property type="entry name" value="Cyt_B5-like_heme/steroid-bd"/>
</dbReference>
<keyword evidence="6" id="KW-1185">Reference proteome</keyword>
<name>A0A8S3YEQ0_PARAO</name>
<sequence>MSCGGGVREHGVMSCGGGVREHCVMSCGGGMREHGVMSCGGGVREHGVLSCGGGAREHGVMSCGGGMREHGVMSCGGGVREHGVMSCGGGVREHRVMSYEDVKSGRGKQEMGSTPSVQQKAIHIQHRIMCAHALNMLISELDIETCKERHIRRTDRPTQRTRSSPANTSRYRHRMGELKQYKRADVASCTGRNNSPVWIIYKDSVYDVTSYISQHPGGDVLLENAGKDATNPFNDVGHSSDARAILDKFKIGEIVEEEKIYDESGKKKKRVIAAQPETDTRSCLNKCTCGLLG</sequence>
<dbReference type="GO" id="GO:0016020">
    <property type="term" value="C:membrane"/>
    <property type="evidence" value="ECO:0007669"/>
    <property type="project" value="TreeGrafter"/>
</dbReference>
<dbReference type="PROSITE" id="PS50255">
    <property type="entry name" value="CYTOCHROME_B5_2"/>
    <property type="match status" value="1"/>
</dbReference>
<evidence type="ECO:0000313" key="6">
    <source>
        <dbReference type="Proteomes" id="UP000691718"/>
    </source>
</evidence>
<organism evidence="5 6">
    <name type="scientific">Parnassius apollo</name>
    <name type="common">Apollo butterfly</name>
    <name type="synonym">Papilio apollo</name>
    <dbReference type="NCBI Taxonomy" id="110799"/>
    <lineage>
        <taxon>Eukaryota</taxon>
        <taxon>Metazoa</taxon>
        <taxon>Ecdysozoa</taxon>
        <taxon>Arthropoda</taxon>
        <taxon>Hexapoda</taxon>
        <taxon>Insecta</taxon>
        <taxon>Pterygota</taxon>
        <taxon>Neoptera</taxon>
        <taxon>Endopterygota</taxon>
        <taxon>Lepidoptera</taxon>
        <taxon>Glossata</taxon>
        <taxon>Ditrysia</taxon>
        <taxon>Papilionoidea</taxon>
        <taxon>Papilionidae</taxon>
        <taxon>Parnassiinae</taxon>
        <taxon>Parnassini</taxon>
        <taxon>Parnassius</taxon>
        <taxon>Parnassius</taxon>
    </lineage>
</organism>
<comment type="caution">
    <text evidence="5">The sequence shown here is derived from an EMBL/GenBank/DDBJ whole genome shotgun (WGS) entry which is preliminary data.</text>
</comment>
<proteinExistence type="predicted"/>
<dbReference type="SMART" id="SM01117">
    <property type="entry name" value="Cyt-b5"/>
    <property type="match status" value="1"/>
</dbReference>
<dbReference type="GO" id="GO:0020037">
    <property type="term" value="F:heme binding"/>
    <property type="evidence" value="ECO:0007669"/>
    <property type="project" value="TreeGrafter"/>
</dbReference>
<keyword evidence="3" id="KW-0408">Iron</keyword>
<accession>A0A8S3YEQ0</accession>
<dbReference type="PANTHER" id="PTHR19359">
    <property type="entry name" value="CYTOCHROME B5"/>
    <property type="match status" value="1"/>
</dbReference>
<dbReference type="InterPro" id="IPR050668">
    <property type="entry name" value="Cytochrome_b5"/>
</dbReference>
<evidence type="ECO:0000313" key="5">
    <source>
        <dbReference type="EMBL" id="CAG5057767.1"/>
    </source>
</evidence>
<keyword evidence="2" id="KW-0479">Metal-binding</keyword>
<dbReference type="FunFam" id="3.10.120.10:FF:000007">
    <property type="entry name" value="Sulfite oxidase, mitochondrial"/>
    <property type="match status" value="1"/>
</dbReference>
<protein>
    <submittedName>
        <fullName evidence="5">(apollo) hypothetical protein</fullName>
    </submittedName>
</protein>
<dbReference type="OrthoDB" id="260091at2759"/>
<reference evidence="5" key="1">
    <citation type="submission" date="2021-04" db="EMBL/GenBank/DDBJ databases">
        <authorList>
            <person name="Tunstrom K."/>
        </authorList>
    </citation>
    <scope>NUCLEOTIDE SEQUENCE</scope>
</reference>
<evidence type="ECO:0000256" key="2">
    <source>
        <dbReference type="ARBA" id="ARBA00022723"/>
    </source>
</evidence>
<gene>
    <name evidence="5" type="ORF">PAPOLLO_LOCUS27322</name>
</gene>
<dbReference type="AlphaFoldDB" id="A0A8S3YEQ0"/>
<evidence type="ECO:0000259" key="4">
    <source>
        <dbReference type="PROSITE" id="PS50255"/>
    </source>
</evidence>
<dbReference type="Proteomes" id="UP000691718">
    <property type="component" value="Unassembled WGS sequence"/>
</dbReference>
<keyword evidence="1" id="KW-0349">Heme</keyword>
<dbReference type="Pfam" id="PF00173">
    <property type="entry name" value="Cyt-b5"/>
    <property type="match status" value="1"/>
</dbReference>